<accession>A0A3D9HEY6</accession>
<protein>
    <submittedName>
        <fullName evidence="1">Uncharacterized protein</fullName>
    </submittedName>
</protein>
<evidence type="ECO:0000313" key="1">
    <source>
        <dbReference type="EMBL" id="RED48015.1"/>
    </source>
</evidence>
<proteinExistence type="predicted"/>
<gene>
    <name evidence="1" type="ORF">DFP90_10832</name>
</gene>
<dbReference type="AlphaFoldDB" id="A0A3D9HEY6"/>
<evidence type="ECO:0000313" key="2">
    <source>
        <dbReference type="Proteomes" id="UP000256845"/>
    </source>
</evidence>
<keyword evidence="2" id="KW-1185">Reference proteome</keyword>
<dbReference type="RefSeq" id="WP_115937649.1">
    <property type="nucleotide sequence ID" value="NZ_QRDW01000008.1"/>
</dbReference>
<dbReference type="EMBL" id="QRDW01000008">
    <property type="protein sequence ID" value="RED48015.1"/>
    <property type="molecule type" value="Genomic_DNA"/>
</dbReference>
<name>A0A3D9HEY6_9PROT</name>
<sequence length="681" mass="77523">MGANSRVENCDFQILGPDFDSVALKLIMAAGPCSIAQTLGLRRETLQDDHILNYLSANSLRVIFNVLLTRKILQMNPAVNEMARHDRFEQLLPPLSENYAENQRERDREILENSFVQARVTDLCRVLSPLAQDENPIADSMPSGAVRKIYTDKIRPILAQLDLSLEATLQDSGFESAIIGVNNLMMVFPVAVIMHMRRLALEDDELSASIHPNQLRILFNIWLTQKIRGLEEEAFHQAREENFNSLLPIYDREGADEIWAADRDTLNYAFAQARMTNLGIDEIEKHKLSVPEAYLSSASATGDGKAQSPDGFGGVFTSWFTPYVMDLLNSKLQLMVTENDKKNFLLSDAFAKVFLDRFFPKLVLPHMDRNIEAMATSFELHAKTAKLKLGKLSDETSREQSLKKFLESDGAEEFHEFLSKSAMIVREFPQQLGKAKKVISEHKESSEKQGAFSKLFKGEDKNLKSRAKDGKKYLAVEQAFHDAASRLEEPPVVRLDETDFALLGDFVEKIDPARIDMLYKSVEYEIFKPSGDTKPGAALTDTLCKIFRDEETDPLEIGIILTQMIYRRYPFNLEYIDTFFQNNARFSKEKVIGAYPYLKNAMVWELKSQASRLAELADQDDESAFDEEVQLYKVSRRVALVMEMRGPADKIAKDLSSKPLDLPADRRRYWEEKKLPELRPA</sequence>
<reference evidence="1 2" key="1">
    <citation type="submission" date="2018-07" db="EMBL/GenBank/DDBJ databases">
        <title>Genomic Encyclopedia of Type Strains, Phase III (KMG-III): the genomes of soil and plant-associated and newly described type strains.</title>
        <authorList>
            <person name="Whitman W."/>
        </authorList>
    </citation>
    <scope>NUCLEOTIDE SEQUENCE [LARGE SCALE GENOMIC DNA]</scope>
    <source>
        <strain evidence="1 2">CECT 8488</strain>
    </source>
</reference>
<comment type="caution">
    <text evidence="1">The sequence shown here is derived from an EMBL/GenBank/DDBJ whole genome shotgun (WGS) entry which is preliminary data.</text>
</comment>
<organism evidence="1 2">
    <name type="scientific">Aestuariispira insulae</name>
    <dbReference type="NCBI Taxonomy" id="1461337"/>
    <lineage>
        <taxon>Bacteria</taxon>
        <taxon>Pseudomonadati</taxon>
        <taxon>Pseudomonadota</taxon>
        <taxon>Alphaproteobacteria</taxon>
        <taxon>Rhodospirillales</taxon>
        <taxon>Kiloniellaceae</taxon>
        <taxon>Aestuariispira</taxon>
    </lineage>
</organism>
<dbReference type="Proteomes" id="UP000256845">
    <property type="component" value="Unassembled WGS sequence"/>
</dbReference>